<name>A0ACC2ILX6_9PLEO</name>
<accession>A0ACC2ILX6</accession>
<organism evidence="1 2">
    <name type="scientific">Boeremia exigua</name>
    <dbReference type="NCBI Taxonomy" id="749465"/>
    <lineage>
        <taxon>Eukaryota</taxon>
        <taxon>Fungi</taxon>
        <taxon>Dikarya</taxon>
        <taxon>Ascomycota</taxon>
        <taxon>Pezizomycotina</taxon>
        <taxon>Dothideomycetes</taxon>
        <taxon>Pleosporomycetidae</taxon>
        <taxon>Pleosporales</taxon>
        <taxon>Pleosporineae</taxon>
        <taxon>Didymellaceae</taxon>
        <taxon>Boeremia</taxon>
    </lineage>
</organism>
<sequence length="1340" mass="146319">MLFTSQQPNIELPKYQTRWSWLFESRTPTFNPATVQGFTDVSTLKHISFTDLANYTKILSTIFYREFGLREGDVVVVYSKNSVWYPVVALAAVRIGAIACAVSPEYTTEEIAYALRLTKAKLFFTGAGSISNARLASSASELDAGSLLCMDANPDGLKSVQDLLKKTGNLEKSTQVPQFQIPAGKTNHDTCAYLCLSSGTTGLPKAVMISHGNIIAQCLQVQQITPKDHDKIVAALPFYHITGIVHEIHLPIAINAHTYVLPTYTLDSLLETVCRFQIEELLIVPPILIRLVRDPETVDKYDLSHIRRFSSGAAPLPREILDLLERKFPNTGFKQGYGMTESCSAITSHPPSKYAYKYADKVGMLVGSTSVKIIDPTTLEECGVGTAGEIWARGPQVAMGYLNNPSASAETFDKDGFLHTGDIGYVDEEGLLSITDRMKEMIKVKGIGVAPAELENLLLGHPMVNDVAVTGIPDDRAGERPKAFVVLKPGDGQDPVKAGRAILEYVKEKRARHKWMTEVEIVGSIPKSSAGKILRRKLREKAAEANGNIVVRDGAPQAKFARPPDARLVTADPAMAEQHTNDNAESTTGHQGRPKKRARIISSLTEEQLQHKRNVDRKAQRAFRQRTKDSIEKLEQQLASLNQKAAESDAKLQRELAAVRKSNQTLEQCLERISELASTAIRAIAHGNDTERDSTSGDSPGHSMVAHPVDVSHQNEAATGSNQSHDSAPNPSHLIIPLTSEGDSSSGNVLNNIHYEAEKSASMLLTGTTPPNQPQPNLRSLDLSQQHQSISPQAHGSIDGSMSPIYHQDELSHHISGTPLADAEASYVSSSAGQQYGTIDPGLEERSSNQYDLAQPAHHDLCNGMQISPHAADSAPTISSVQSLRSDPVSIVLPSHVLPTCPLDEILHNFLISRRDLLTQGMDVDAAAGPSRATVKALLDPQMTNDVHPVSGIMSEVLTTFAHVEQPEKLAFYYLMYKTMRWQIAPSKESYRAMPTWLRPTVTQITVQHAAWIDNIPWPGVRDILIENPEDHPFDLFSQYYSHNVSVNWPFDHMDAVTDVENNVVLHSIFEKHVSNLKNWTVSAEFQTRFPREVGIELTNMSSAQYHQDAIGLLKNPNLFISEALIDGQWVKKDSTFDVIEPSTATVLGKVSNCGLEDFQKAIASAETAGAEFYCSTTAHQKSATEKVSARFSLSRTARPSDAVSKGAQVLIGGTRVAPGFVFQPTVLSGVPHDALVATDETFGPLAPIFTFSDKEDALRLANATEFGLSGYFFSRNVSRVMRVAARLKVGMVGVNTGKISAAEAPFGGVGQSGFGREGSKYGLAEYQNIKAVTIGNFGL</sequence>
<evidence type="ECO:0000313" key="1">
    <source>
        <dbReference type="EMBL" id="KAJ8116191.1"/>
    </source>
</evidence>
<comment type="caution">
    <text evidence="1">The sequence shown here is derived from an EMBL/GenBank/DDBJ whole genome shotgun (WGS) entry which is preliminary data.</text>
</comment>
<keyword evidence="2" id="KW-1185">Reference proteome</keyword>
<gene>
    <name evidence="1" type="ORF">OPT61_g2340</name>
</gene>
<protein>
    <submittedName>
        <fullName evidence="1">Uncharacterized protein</fullName>
    </submittedName>
</protein>
<proteinExistence type="predicted"/>
<reference evidence="1" key="1">
    <citation type="submission" date="2022-11" db="EMBL/GenBank/DDBJ databases">
        <title>Genome Sequence of Boeremia exigua.</title>
        <authorList>
            <person name="Buettner E."/>
        </authorList>
    </citation>
    <scope>NUCLEOTIDE SEQUENCE</scope>
    <source>
        <strain evidence="1">CU02</strain>
    </source>
</reference>
<dbReference type="Proteomes" id="UP001153331">
    <property type="component" value="Unassembled WGS sequence"/>
</dbReference>
<dbReference type="EMBL" id="JAPHNI010000105">
    <property type="protein sequence ID" value="KAJ8116191.1"/>
    <property type="molecule type" value="Genomic_DNA"/>
</dbReference>
<evidence type="ECO:0000313" key="2">
    <source>
        <dbReference type="Proteomes" id="UP001153331"/>
    </source>
</evidence>